<proteinExistence type="predicted"/>
<sequence length="212" mass="24543">MKTDGIKKRIECGNNLADKVAGYLNLRLQAQLNKASIVEDKELMIDYKCNKSKKTAQIKCRENQSDIIYEAKKFYLEGNCLKEIDGRDVRTKAFLYVCLTADKKKIIITETQEIKKIVHEEIEKLKIELCQVKEYEHECKALNNKAKKLSANKFGIQVWFKVDEGTDTKKYSKLLVFIPYQAVSNCFILNLKNYENIDDPTTWKKTQKGGTL</sequence>
<gene>
    <name evidence="2" type="ORF">UFOVP822_14</name>
</gene>
<organism evidence="2">
    <name type="scientific">uncultured Caudovirales phage</name>
    <dbReference type="NCBI Taxonomy" id="2100421"/>
    <lineage>
        <taxon>Viruses</taxon>
        <taxon>Duplodnaviria</taxon>
        <taxon>Heunggongvirae</taxon>
        <taxon>Uroviricota</taxon>
        <taxon>Caudoviricetes</taxon>
        <taxon>Peduoviridae</taxon>
        <taxon>Maltschvirus</taxon>
        <taxon>Maltschvirus maltsch</taxon>
    </lineage>
</organism>
<protein>
    <submittedName>
        <fullName evidence="2">Uncharacterized protein</fullName>
    </submittedName>
</protein>
<evidence type="ECO:0000313" key="2">
    <source>
        <dbReference type="EMBL" id="CAB4165098.1"/>
    </source>
</evidence>
<accession>A0A6J5P7C8</accession>
<feature type="coiled-coil region" evidence="1">
    <location>
        <begin position="108"/>
        <end position="152"/>
    </location>
</feature>
<reference evidence="2" key="1">
    <citation type="submission" date="2020-04" db="EMBL/GenBank/DDBJ databases">
        <authorList>
            <person name="Chiriac C."/>
            <person name="Salcher M."/>
            <person name="Ghai R."/>
            <person name="Kavagutti S V."/>
        </authorList>
    </citation>
    <scope>NUCLEOTIDE SEQUENCE</scope>
</reference>
<dbReference type="EMBL" id="LR796775">
    <property type="protein sequence ID" value="CAB4165098.1"/>
    <property type="molecule type" value="Genomic_DNA"/>
</dbReference>
<evidence type="ECO:0000256" key="1">
    <source>
        <dbReference type="SAM" id="Coils"/>
    </source>
</evidence>
<name>A0A6J5P7C8_9CAUD</name>
<keyword evidence="1" id="KW-0175">Coiled coil</keyword>